<evidence type="ECO:0000313" key="1">
    <source>
        <dbReference type="EMBL" id="GAG31124.1"/>
    </source>
</evidence>
<reference evidence="1" key="1">
    <citation type="journal article" date="2014" name="Front. Microbiol.">
        <title>High frequency of phylogenetically diverse reductive dehalogenase-homologous genes in deep subseafloor sedimentary metagenomes.</title>
        <authorList>
            <person name="Kawai M."/>
            <person name="Futagami T."/>
            <person name="Toyoda A."/>
            <person name="Takaki Y."/>
            <person name="Nishi S."/>
            <person name="Hori S."/>
            <person name="Arai W."/>
            <person name="Tsubouchi T."/>
            <person name="Morono Y."/>
            <person name="Uchiyama I."/>
            <person name="Ito T."/>
            <person name="Fujiyama A."/>
            <person name="Inagaki F."/>
            <person name="Takami H."/>
        </authorList>
    </citation>
    <scope>NUCLEOTIDE SEQUENCE</scope>
    <source>
        <strain evidence="1">Expedition CK06-06</strain>
    </source>
</reference>
<proteinExistence type="predicted"/>
<dbReference type="AlphaFoldDB" id="X0WJI8"/>
<sequence length="238" mass="26788">GPPRNISTKATYWGLYFGFEGIDGRNIETGQEDSAGYTYMGRLLRRGRDNMYGIWTNVTIDTWEMNNPTHCRLMADTDAWGDELEANMRDHGWTACPNATECWNTDCPVPCMYDSYYEPGFWDPLDQNGANDPSVQCTSPGMICNSSGDEYARDITYNYVGGLEEEDNHGTAGINVLYVDGHTEQDGGQYPGPLGCVNVSSLDRELGQRYRVYVWAGEPWVPSLPEWWQLGGGAERDW</sequence>
<comment type="caution">
    <text evidence="1">The sequence shown here is derived from an EMBL/GenBank/DDBJ whole genome shotgun (WGS) entry which is preliminary data.</text>
</comment>
<protein>
    <submittedName>
        <fullName evidence="1">Uncharacterized protein</fullName>
    </submittedName>
</protein>
<name>X0WJI8_9ZZZZ</name>
<accession>X0WJI8</accession>
<organism evidence="1">
    <name type="scientific">marine sediment metagenome</name>
    <dbReference type="NCBI Taxonomy" id="412755"/>
    <lineage>
        <taxon>unclassified sequences</taxon>
        <taxon>metagenomes</taxon>
        <taxon>ecological metagenomes</taxon>
    </lineage>
</organism>
<gene>
    <name evidence="1" type="ORF">S01H1_70140</name>
</gene>
<feature type="non-terminal residue" evidence="1">
    <location>
        <position position="1"/>
    </location>
</feature>
<dbReference type="EMBL" id="BARS01046619">
    <property type="protein sequence ID" value="GAG31124.1"/>
    <property type="molecule type" value="Genomic_DNA"/>
</dbReference>